<protein>
    <submittedName>
        <fullName evidence="7">BCSC C-terminal domain-containing protein</fullName>
    </submittedName>
</protein>
<name>A0A9X2AVV1_9VIBR</name>
<feature type="domain" description="Cellulose synthase operon C C-terminal" evidence="6">
    <location>
        <begin position="880"/>
        <end position="1183"/>
    </location>
</feature>
<feature type="signal peptide" evidence="5">
    <location>
        <begin position="1"/>
        <end position="28"/>
    </location>
</feature>
<dbReference type="Pfam" id="PF05420">
    <property type="entry name" value="BCSC_C"/>
    <property type="match status" value="1"/>
</dbReference>
<evidence type="ECO:0000313" key="7">
    <source>
        <dbReference type="EMBL" id="MCJ2376526.1"/>
    </source>
</evidence>
<reference evidence="7" key="1">
    <citation type="submission" date="2021-11" db="EMBL/GenBank/DDBJ databases">
        <title>Vibrio ZSDE26 sp. nov. and Vibrio ZSDZ34 sp. nov., isolated from coastal seawater in Qingdao.</title>
        <authorList>
            <person name="Zhang P."/>
        </authorList>
    </citation>
    <scope>NUCLEOTIDE SEQUENCE</scope>
    <source>
        <strain evidence="7">ZSDZ34</strain>
    </source>
</reference>
<evidence type="ECO:0000256" key="1">
    <source>
        <dbReference type="ARBA" id="ARBA00003476"/>
    </source>
</evidence>
<keyword evidence="3" id="KW-0677">Repeat</keyword>
<keyword evidence="4" id="KW-0802">TPR repeat</keyword>
<sequence length="1203" mass="137077">MPVIKWNKRALLLSVMSSILVISFQSIAYDDAPIYVSAESWFDTQIVIGELKKDETLVLSAIERWLAIDPTSAHAKAALGRLSIRNNDNEEVDEIIAELTASGNAREAKKLSLYRAIRTSKIEQYNQVRLLHLGGQSQKALNLYSKLFDNVLPSIEYQLEYLKLKSAISELQSETLNEYRQLDRQYPNVAYIRIELAKHLGRYGNTEEAIDIYKSLSNDRDFGVYASTSWLNELFSSPMSDDWLATFKSVADQHPENLGIQQQYETAKRNWEREKTLRKDPLYRQKLRVFEGIRAGVYTDSGYLTLKRANKKWRDDPEILTAMSRYEYQYKNYNESLALLYQAQKLDDNPDLDSYYSSLIRSVEFWQLLDKARFYQSNQQYKQASTAAKAAINIDPSIALSYVILGQNELSRGLKAVAHRYAKQAIELEPLNRSAILVWVDSHPSNVSNQSLLAAMNLLNSEQKKVIKVELNRLRHQVVIDTLTSKSRLSEQSLQNNSSKNQLLRVVVASNDDFPWLKKELAEQFQRLNLPLIGDDIMARSYQEHPTGETLHAYLLYLSGLKRWSEAYSLLPDTYSNDVLSSSEIATYGRVELGYHKQHIDSKSMSKNELSSYITQVENRNRAVAIVLWEEYGFSKEAKALIESVKPRLLTTSELSAFSIVAYELNEANLHHGIYEEAQRRQSVSIEMEGQHRLFLAENNMAEGRIGSAGDIYLDLLSRSYTVPHDNLLELVDKEPAYAAQILDTMSARINEASDQEFVSALLLAIDTKQQEYINIYNNHLLMRPNLTSFDYWLLQDQAKESDDIGLVKQYAERSLLLDDKERNALSSTRSLQQAYRNADDHWMTNSLVSTLDSLRDRQQSHFLVGSEFNNVPGGSKYLTIPVELKLAMPDYDGHLTLRADTVYLDGGNQTYYGTDDEIPQTRLGQAFSVGWEAYNWKVDLGTTPVGFVYTDWVGGVEGTVEFGDISMRGNISKRPLTSSLVSYSGVEHYSESDQSIDFGGVMKTGGTVSASWNDGRPFGVWGYLEHHLLEGTNVEDNTRTSFMTGSYYNFVSNNDESFSVGGSLFYMGYEKNLSEVVIGHGNYYSPQSYYSITAPVTYFKRMDYDWTVGVRGTLSFSSAKLDAPYLINGANSSQTRGFSSGLQAYTEYNLNEHWTVVGYLSQQFSSEYKPSVLSVFLKYNFDANWQRARLQPDPLRLYSDYY</sequence>
<comment type="function">
    <text evidence="1">Required for maximal bacterial cellulose synthesis.</text>
</comment>
<dbReference type="Gene3D" id="1.25.40.10">
    <property type="entry name" value="Tetratricopeptide repeat domain"/>
    <property type="match status" value="1"/>
</dbReference>
<dbReference type="InterPro" id="IPR008410">
    <property type="entry name" value="BCSC_C"/>
</dbReference>
<keyword evidence="8" id="KW-1185">Reference proteome</keyword>
<dbReference type="GO" id="GO:0030244">
    <property type="term" value="P:cellulose biosynthetic process"/>
    <property type="evidence" value="ECO:0007669"/>
    <property type="project" value="InterPro"/>
</dbReference>
<proteinExistence type="predicted"/>
<accession>A0A9X2AVV1</accession>
<dbReference type="AlphaFoldDB" id="A0A9X2AVV1"/>
<dbReference type="RefSeq" id="WP_244356140.1">
    <property type="nucleotide sequence ID" value="NZ_JAJNNZ010000004.1"/>
</dbReference>
<organism evidence="7 8">
    <name type="scientific">Vibrio gelatinilyticus</name>
    <dbReference type="NCBI Taxonomy" id="2893468"/>
    <lineage>
        <taxon>Bacteria</taxon>
        <taxon>Pseudomonadati</taxon>
        <taxon>Pseudomonadota</taxon>
        <taxon>Gammaproteobacteria</taxon>
        <taxon>Vibrionales</taxon>
        <taxon>Vibrionaceae</taxon>
        <taxon>Vibrio</taxon>
    </lineage>
</organism>
<dbReference type="Proteomes" id="UP001139488">
    <property type="component" value="Unassembled WGS sequence"/>
</dbReference>
<dbReference type="SUPFAM" id="SSF48452">
    <property type="entry name" value="TPR-like"/>
    <property type="match status" value="1"/>
</dbReference>
<dbReference type="EMBL" id="JAJNNZ010000004">
    <property type="protein sequence ID" value="MCJ2376526.1"/>
    <property type="molecule type" value="Genomic_DNA"/>
</dbReference>
<comment type="caution">
    <text evidence="7">The sequence shown here is derived from an EMBL/GenBank/DDBJ whole genome shotgun (WGS) entry which is preliminary data.</text>
</comment>
<evidence type="ECO:0000313" key="8">
    <source>
        <dbReference type="Proteomes" id="UP001139488"/>
    </source>
</evidence>
<dbReference type="InterPro" id="IPR011990">
    <property type="entry name" value="TPR-like_helical_dom_sf"/>
</dbReference>
<dbReference type="GO" id="GO:0019867">
    <property type="term" value="C:outer membrane"/>
    <property type="evidence" value="ECO:0007669"/>
    <property type="project" value="InterPro"/>
</dbReference>
<evidence type="ECO:0000256" key="3">
    <source>
        <dbReference type="ARBA" id="ARBA00022737"/>
    </source>
</evidence>
<feature type="chain" id="PRO_5040918243" evidence="5">
    <location>
        <begin position="29"/>
        <end position="1203"/>
    </location>
</feature>
<evidence type="ECO:0000256" key="4">
    <source>
        <dbReference type="ARBA" id="ARBA00022803"/>
    </source>
</evidence>
<evidence type="ECO:0000256" key="5">
    <source>
        <dbReference type="SAM" id="SignalP"/>
    </source>
</evidence>
<gene>
    <name evidence="7" type="ORF">LNL84_06720</name>
</gene>
<evidence type="ECO:0000256" key="2">
    <source>
        <dbReference type="ARBA" id="ARBA00022729"/>
    </source>
</evidence>
<evidence type="ECO:0000259" key="6">
    <source>
        <dbReference type="Pfam" id="PF05420"/>
    </source>
</evidence>
<keyword evidence="2 5" id="KW-0732">Signal</keyword>